<gene>
    <name evidence="2" type="ORF">CON65_05910</name>
</gene>
<keyword evidence="1" id="KW-0472">Membrane</keyword>
<dbReference type="RefSeq" id="WP_097894491.1">
    <property type="nucleotide sequence ID" value="NZ_NVOR01000015.1"/>
</dbReference>
<sequence>MKTFIILTIGIISLLVGFIGLSSDIAGLTGYNVVDLIKNNAPNSYIIIVLLIVILYLIAYIKEIKKRTVNNLNELNVDPIPEEDILSASDEAILDKIFNVFSGSILHNFFEGLAETRSVFIGQATNFEEELKLLLSPHNRLRNKQLEDAKVQFFSDFQNFLSFTTQFDTYNGGVTARFKAKTDEEEEIYLGMVRKLYKEWANFLEIVAKEAPNYQMKD</sequence>
<keyword evidence="1" id="KW-0812">Transmembrane</keyword>
<proteinExistence type="predicted"/>
<evidence type="ECO:0000313" key="2">
    <source>
        <dbReference type="EMBL" id="PED83409.1"/>
    </source>
</evidence>
<organism evidence="2 3">
    <name type="scientific">Bacillus pseudomycoides</name>
    <dbReference type="NCBI Taxonomy" id="64104"/>
    <lineage>
        <taxon>Bacteria</taxon>
        <taxon>Bacillati</taxon>
        <taxon>Bacillota</taxon>
        <taxon>Bacilli</taxon>
        <taxon>Bacillales</taxon>
        <taxon>Bacillaceae</taxon>
        <taxon>Bacillus</taxon>
        <taxon>Bacillus cereus group</taxon>
    </lineage>
</organism>
<evidence type="ECO:0000313" key="3">
    <source>
        <dbReference type="Proteomes" id="UP000221020"/>
    </source>
</evidence>
<dbReference type="EMBL" id="NVOR01000015">
    <property type="protein sequence ID" value="PED83409.1"/>
    <property type="molecule type" value="Genomic_DNA"/>
</dbReference>
<comment type="caution">
    <text evidence="2">The sequence shown here is derived from an EMBL/GenBank/DDBJ whole genome shotgun (WGS) entry which is preliminary data.</text>
</comment>
<evidence type="ECO:0000256" key="1">
    <source>
        <dbReference type="SAM" id="Phobius"/>
    </source>
</evidence>
<keyword evidence="1" id="KW-1133">Transmembrane helix</keyword>
<feature type="transmembrane region" description="Helical" evidence="1">
    <location>
        <begin position="44"/>
        <end position="61"/>
    </location>
</feature>
<accession>A0AA91ZU91</accession>
<reference evidence="2 3" key="1">
    <citation type="submission" date="2017-09" db="EMBL/GenBank/DDBJ databases">
        <title>Large-scale bioinformatics analysis of Bacillus genomes uncovers conserved roles of natural products in bacterial physiology.</title>
        <authorList>
            <consortium name="Agbiome Team Llc"/>
            <person name="Bleich R.M."/>
            <person name="Grubbs K.J."/>
            <person name="Santa Maria K.C."/>
            <person name="Allen S.E."/>
            <person name="Farag S."/>
            <person name="Shank E.A."/>
            <person name="Bowers A."/>
        </authorList>
    </citation>
    <scope>NUCLEOTIDE SEQUENCE [LARGE SCALE GENOMIC DNA]</scope>
    <source>
        <strain evidence="2 3">AFS092012</strain>
    </source>
</reference>
<dbReference type="Proteomes" id="UP000221020">
    <property type="component" value="Unassembled WGS sequence"/>
</dbReference>
<protein>
    <submittedName>
        <fullName evidence="2">Uncharacterized protein</fullName>
    </submittedName>
</protein>
<dbReference type="AlphaFoldDB" id="A0AA91ZU91"/>
<name>A0AA91ZU91_9BACI</name>